<comment type="caution">
    <text evidence="17">The sequence shown here is derived from an EMBL/GenBank/DDBJ whole genome shotgun (WGS) entry which is preliminary data.</text>
</comment>
<evidence type="ECO:0000256" key="13">
    <source>
        <dbReference type="ARBA" id="ARBA00048366"/>
    </source>
</evidence>
<keyword evidence="12" id="KW-0472">Membrane</keyword>
<protein>
    <recommendedName>
        <fullName evidence="6">Threonylcarbamoyl-AMP synthase</fullName>
        <ecNumber evidence="5">2.7.7.87</ecNumber>
    </recommendedName>
</protein>
<keyword evidence="9" id="KW-0808">Transferase</keyword>
<dbReference type="InterPro" id="IPR006070">
    <property type="entry name" value="Sua5-like_dom"/>
</dbReference>
<dbReference type="Proteomes" id="UP001165289">
    <property type="component" value="Unassembled WGS sequence"/>
</dbReference>
<sequence length="230" mass="24988">MADFVAKPLSKIIRVSGLSRDTKEYNNALEETAKVLEDGGLIGVPTDTIYGIACLASISNAVKNIYELKGRAESKPLAICVPTVESISHICKVSVDNDLLHDLLPGPVTLVFERSPELNPDLNPTHSKVGIRIPKFSYIQDLAVICSYPLALTSANYSSQTSSTTVEEFKPLWEKLDLVIDAGRVGTGSKDGSTVVDLSTNGRYQIIRQGCAMENTLAVLRDKYKLLSTD</sequence>
<keyword evidence="11" id="KW-0496">Mitochondrion</keyword>
<evidence type="ECO:0000256" key="4">
    <source>
        <dbReference type="ARBA" id="ARBA00007663"/>
    </source>
</evidence>
<dbReference type="GO" id="GO:0000049">
    <property type="term" value="F:tRNA binding"/>
    <property type="evidence" value="ECO:0007669"/>
    <property type="project" value="TreeGrafter"/>
</dbReference>
<dbReference type="GO" id="GO:0003725">
    <property type="term" value="F:double-stranded RNA binding"/>
    <property type="evidence" value="ECO:0007669"/>
    <property type="project" value="InterPro"/>
</dbReference>
<dbReference type="PROSITE" id="PS51163">
    <property type="entry name" value="YRDC"/>
    <property type="match status" value="1"/>
</dbReference>
<dbReference type="Gene3D" id="3.90.870.10">
    <property type="entry name" value="DHBP synthase"/>
    <property type="match status" value="1"/>
</dbReference>
<comment type="catalytic activity">
    <reaction evidence="13">
        <text>L-threonine + hydrogencarbonate + ATP = L-threonylcarbamoyladenylate + diphosphate + H2O</text>
        <dbReference type="Rhea" id="RHEA:36407"/>
        <dbReference type="ChEBI" id="CHEBI:15377"/>
        <dbReference type="ChEBI" id="CHEBI:17544"/>
        <dbReference type="ChEBI" id="CHEBI:30616"/>
        <dbReference type="ChEBI" id="CHEBI:33019"/>
        <dbReference type="ChEBI" id="CHEBI:57926"/>
        <dbReference type="ChEBI" id="CHEBI:73682"/>
        <dbReference type="EC" id="2.7.7.87"/>
    </reaction>
</comment>
<comment type="function">
    <text evidence="14">Cytoplasmic and mitochondrial threonylcarbamoyl-AMP synthase required for the formation of a threonylcarbamoyl group on adenosine at position 37 (t(6)A37) in tRNAs that read codons beginning with adenine. Catalyzes the conversion of L-threonine, HCO(3)(-)/CO(2) and ATP to give threonylcarbamoyl-AMP (TC-AMP) as the acyladenylate intermediate, with the release of diphosphate. Participates in t(6)A37 formation in cytoplasmic and mitochondrial tRNAs. May regulate the activity of some transporters.</text>
</comment>
<evidence type="ECO:0000256" key="9">
    <source>
        <dbReference type="ARBA" id="ARBA00022679"/>
    </source>
</evidence>
<proteinExistence type="inferred from homology"/>
<dbReference type="GO" id="GO:0005886">
    <property type="term" value="C:plasma membrane"/>
    <property type="evidence" value="ECO:0007669"/>
    <property type="project" value="UniProtKB-SubCell"/>
</dbReference>
<keyword evidence="18" id="KW-1185">Reference proteome</keyword>
<dbReference type="GO" id="GO:0006450">
    <property type="term" value="P:regulation of translational fidelity"/>
    <property type="evidence" value="ECO:0007669"/>
    <property type="project" value="TreeGrafter"/>
</dbReference>
<dbReference type="SUPFAM" id="SSF55821">
    <property type="entry name" value="YrdC/RibB"/>
    <property type="match status" value="1"/>
</dbReference>
<evidence type="ECO:0000256" key="8">
    <source>
        <dbReference type="ARBA" id="ARBA00022490"/>
    </source>
</evidence>
<dbReference type="InterPro" id="IPR050156">
    <property type="entry name" value="TC-AMP_synthase_SUA5"/>
</dbReference>
<name>A0AAV7JXV3_9METZ</name>
<dbReference type="Pfam" id="PF01300">
    <property type="entry name" value="Sua5_yciO_yrdC"/>
    <property type="match status" value="1"/>
</dbReference>
<evidence type="ECO:0000256" key="5">
    <source>
        <dbReference type="ARBA" id="ARBA00012584"/>
    </source>
</evidence>
<dbReference type="NCBIfam" id="TIGR00057">
    <property type="entry name" value="L-threonylcarbamoyladenylate synthase"/>
    <property type="match status" value="1"/>
</dbReference>
<evidence type="ECO:0000256" key="7">
    <source>
        <dbReference type="ARBA" id="ARBA00022475"/>
    </source>
</evidence>
<reference evidence="17 18" key="1">
    <citation type="journal article" date="2023" name="BMC Biol.">
        <title>The compact genome of the sponge Oopsacas minuta (Hexactinellida) is lacking key metazoan core genes.</title>
        <authorList>
            <person name="Santini S."/>
            <person name="Schenkelaars Q."/>
            <person name="Jourda C."/>
            <person name="Duchesne M."/>
            <person name="Belahbib H."/>
            <person name="Rocher C."/>
            <person name="Selva M."/>
            <person name="Riesgo A."/>
            <person name="Vervoort M."/>
            <person name="Leys S.P."/>
            <person name="Kodjabachian L."/>
            <person name="Le Bivic A."/>
            <person name="Borchiellini C."/>
            <person name="Claverie J.M."/>
            <person name="Renard E."/>
        </authorList>
    </citation>
    <scope>NUCLEOTIDE SEQUENCE [LARGE SCALE GENOMIC DNA]</scope>
    <source>
        <strain evidence="17">SPO-2</strain>
    </source>
</reference>
<evidence type="ECO:0000256" key="15">
    <source>
        <dbReference type="ARBA" id="ARBA00063146"/>
    </source>
</evidence>
<evidence type="ECO:0000256" key="11">
    <source>
        <dbReference type="ARBA" id="ARBA00023128"/>
    </source>
</evidence>
<dbReference type="PANTHER" id="PTHR17490:SF10">
    <property type="entry name" value="THREONYLCARBAMOYL-AMP SYNTHASE"/>
    <property type="match status" value="1"/>
</dbReference>
<evidence type="ECO:0000313" key="18">
    <source>
        <dbReference type="Proteomes" id="UP001165289"/>
    </source>
</evidence>
<feature type="domain" description="YrdC-like" evidence="16">
    <location>
        <begin position="26"/>
        <end position="212"/>
    </location>
</feature>
<dbReference type="FunFam" id="3.90.870.10:FF:000007">
    <property type="entry name" value="YrdC N6-threonylcarbamoyltransferase domain containing"/>
    <property type="match status" value="1"/>
</dbReference>
<dbReference type="InterPro" id="IPR017945">
    <property type="entry name" value="DHBP_synth_RibB-like_a/b_dom"/>
</dbReference>
<evidence type="ECO:0000256" key="2">
    <source>
        <dbReference type="ARBA" id="ARBA00004202"/>
    </source>
</evidence>
<keyword evidence="8" id="KW-0963">Cytoplasm</keyword>
<evidence type="ECO:0000259" key="16">
    <source>
        <dbReference type="PROSITE" id="PS51163"/>
    </source>
</evidence>
<comment type="subcellular location">
    <subcellularLocation>
        <location evidence="2">Cell membrane</location>
        <topology evidence="2">Peripheral membrane protein</topology>
    </subcellularLocation>
    <subcellularLocation>
        <location evidence="3">Cytoplasm</location>
    </subcellularLocation>
    <subcellularLocation>
        <location evidence="1">Mitochondrion</location>
    </subcellularLocation>
</comment>
<dbReference type="GO" id="GO:0005739">
    <property type="term" value="C:mitochondrion"/>
    <property type="evidence" value="ECO:0007669"/>
    <property type="project" value="UniProtKB-SubCell"/>
</dbReference>
<comment type="similarity">
    <text evidence="4">Belongs to the SUA5 family.</text>
</comment>
<organism evidence="17 18">
    <name type="scientific">Oopsacas minuta</name>
    <dbReference type="NCBI Taxonomy" id="111878"/>
    <lineage>
        <taxon>Eukaryota</taxon>
        <taxon>Metazoa</taxon>
        <taxon>Porifera</taxon>
        <taxon>Hexactinellida</taxon>
        <taxon>Hexasterophora</taxon>
        <taxon>Lyssacinosida</taxon>
        <taxon>Leucopsacidae</taxon>
        <taxon>Oopsacas</taxon>
    </lineage>
</organism>
<gene>
    <name evidence="17" type="ORF">LOD99_3216</name>
</gene>
<dbReference type="AlphaFoldDB" id="A0AAV7JXV3"/>
<evidence type="ECO:0000256" key="12">
    <source>
        <dbReference type="ARBA" id="ARBA00023136"/>
    </source>
</evidence>
<evidence type="ECO:0000256" key="6">
    <source>
        <dbReference type="ARBA" id="ARBA00015492"/>
    </source>
</evidence>
<evidence type="ECO:0000256" key="3">
    <source>
        <dbReference type="ARBA" id="ARBA00004496"/>
    </source>
</evidence>
<dbReference type="EMBL" id="JAKMXF010000255">
    <property type="protein sequence ID" value="KAI6653712.1"/>
    <property type="molecule type" value="Genomic_DNA"/>
</dbReference>
<dbReference type="GO" id="GO:0061710">
    <property type="term" value="F:L-threonylcarbamoyladenylate synthase"/>
    <property type="evidence" value="ECO:0007669"/>
    <property type="project" value="UniProtKB-EC"/>
</dbReference>
<comment type="subunit">
    <text evidence="15">Interacts with RSC1A1.</text>
</comment>
<evidence type="ECO:0000256" key="1">
    <source>
        <dbReference type="ARBA" id="ARBA00004173"/>
    </source>
</evidence>
<keyword evidence="10" id="KW-0809">Transit peptide</keyword>
<evidence type="ECO:0000313" key="17">
    <source>
        <dbReference type="EMBL" id="KAI6653712.1"/>
    </source>
</evidence>
<keyword evidence="7" id="KW-1003">Cell membrane</keyword>
<evidence type="ECO:0000256" key="14">
    <source>
        <dbReference type="ARBA" id="ARBA00058524"/>
    </source>
</evidence>
<dbReference type="EC" id="2.7.7.87" evidence="5"/>
<evidence type="ECO:0000256" key="10">
    <source>
        <dbReference type="ARBA" id="ARBA00022946"/>
    </source>
</evidence>
<dbReference type="PANTHER" id="PTHR17490">
    <property type="entry name" value="SUA5"/>
    <property type="match status" value="1"/>
</dbReference>
<accession>A0AAV7JXV3</accession>